<protein>
    <submittedName>
        <fullName evidence="1">Uncharacterized protein</fullName>
    </submittedName>
</protein>
<organism evidence="1">
    <name type="scientific">Trichuris suis</name>
    <name type="common">pig whipworm</name>
    <dbReference type="NCBI Taxonomy" id="68888"/>
    <lineage>
        <taxon>Eukaryota</taxon>
        <taxon>Metazoa</taxon>
        <taxon>Ecdysozoa</taxon>
        <taxon>Nematoda</taxon>
        <taxon>Enoplea</taxon>
        <taxon>Dorylaimia</taxon>
        <taxon>Trichinellida</taxon>
        <taxon>Trichuridae</taxon>
        <taxon>Trichuris</taxon>
    </lineage>
</organism>
<gene>
    <name evidence="1" type="ORF">M514_24339</name>
</gene>
<evidence type="ECO:0000313" key="1">
    <source>
        <dbReference type="EMBL" id="KFD63530.1"/>
    </source>
</evidence>
<dbReference type="AlphaFoldDB" id="A0A085N234"/>
<name>A0A085N234_9BILA</name>
<dbReference type="Proteomes" id="UP000030758">
    <property type="component" value="Unassembled WGS sequence"/>
</dbReference>
<dbReference type="EMBL" id="KL367572">
    <property type="protein sequence ID" value="KFD63530.1"/>
    <property type="molecule type" value="Genomic_DNA"/>
</dbReference>
<accession>A0A085N234</accession>
<reference evidence="1" key="1">
    <citation type="journal article" date="2014" name="Nat. Genet.">
        <title>Genome and transcriptome of the porcine whipworm Trichuris suis.</title>
        <authorList>
            <person name="Jex A.R."/>
            <person name="Nejsum P."/>
            <person name="Schwarz E.M."/>
            <person name="Hu L."/>
            <person name="Young N.D."/>
            <person name="Hall R.S."/>
            <person name="Korhonen P.K."/>
            <person name="Liao S."/>
            <person name="Thamsborg S."/>
            <person name="Xia J."/>
            <person name="Xu P."/>
            <person name="Wang S."/>
            <person name="Scheerlinck J.P."/>
            <person name="Hofmann A."/>
            <person name="Sternberg P.W."/>
            <person name="Wang J."/>
            <person name="Gasser R.B."/>
        </authorList>
    </citation>
    <scope>NUCLEOTIDE SEQUENCE [LARGE SCALE GENOMIC DNA]</scope>
    <source>
        <strain evidence="1">DCEP-RM93F</strain>
    </source>
</reference>
<proteinExistence type="predicted"/>
<sequence>MEQPKINIWVAPNRREILEYVRGTGRRRIRPLISLLQQGGTRVVQKEFQQSMDIVDPQFDMPGLRDLVMTHSFTFIGRWKRSSDTFTYLNFQYNFVLKRDVDSRNLAARRRSRLTKLSFAWRKGVTSIGMVRCSLNKKARP</sequence>